<dbReference type="Proteomes" id="UP000231194">
    <property type="component" value="Unassembled WGS sequence"/>
</dbReference>
<dbReference type="EMBL" id="PGVG01000066">
    <property type="protein sequence ID" value="PJG50321.1"/>
    <property type="molecule type" value="Genomic_DNA"/>
</dbReference>
<reference evidence="2 3" key="1">
    <citation type="submission" date="2017-11" db="EMBL/GenBank/DDBJ databases">
        <title>Bradyrhizobium forestalis sp. nov., an efficient nitrogen-fixing bacterium isolated from nodules of forest legume species in the Amazon.</title>
        <authorList>
            <person name="Costa E.M."/>
            <person name="Guimaraes A."/>
            <person name="Carvalho T.S."/>
            <person name="Rodrigues T.L."/>
            <person name="Ribeiro P.R.A."/>
            <person name="Lebbe L."/>
            <person name="Willems A."/>
            <person name="Moreira F.M.S."/>
        </authorList>
    </citation>
    <scope>NUCLEOTIDE SEQUENCE [LARGE SCALE GENOMIC DNA]</scope>
    <source>
        <strain evidence="2 3">INPA54B</strain>
    </source>
</reference>
<dbReference type="CDD" id="cd06233">
    <property type="entry name" value="M14-like"/>
    <property type="match status" value="1"/>
</dbReference>
<evidence type="ECO:0000256" key="1">
    <source>
        <dbReference type="SAM" id="MobiDB-lite"/>
    </source>
</evidence>
<protein>
    <submittedName>
        <fullName evidence="2">DUF2817 domain-containing protein</fullName>
    </submittedName>
</protein>
<evidence type="ECO:0000313" key="2">
    <source>
        <dbReference type="EMBL" id="PJG50321.1"/>
    </source>
</evidence>
<dbReference type="Pfam" id="PF10994">
    <property type="entry name" value="DUF2817"/>
    <property type="match status" value="1"/>
</dbReference>
<organism evidence="2 3">
    <name type="scientific">Bradyrhizobium forestalis</name>
    <dbReference type="NCBI Taxonomy" id="1419263"/>
    <lineage>
        <taxon>Bacteria</taxon>
        <taxon>Pseudomonadati</taxon>
        <taxon>Pseudomonadota</taxon>
        <taxon>Alphaproteobacteria</taxon>
        <taxon>Hyphomicrobiales</taxon>
        <taxon>Nitrobacteraceae</taxon>
        <taxon>Bradyrhizobium</taxon>
    </lineage>
</organism>
<proteinExistence type="predicted"/>
<sequence>MRDCASSASNERPLQETGSKGRKLSLIRERNASDAGKVNLASRLNGSELLLSVATSFSADYRQAREKFLRALPQARPFVLANFLGPQNEELAIDSAWVGDPKAQCVLVIISGTHGPEGFCGSGIQIDWLALLEEGRLPDGVALLFIHGLNPHGFAWDRRVTQEGCDLNRNFVDFAAGAPPNPGYDELRAHFVPPALQGPSFEVAREAIRQFKLEHGERAFQIARKAGQYSDPDGMFFGGFNRSWSACTLEAIANVYGLASRKFVAIIDVHTGLGPYGYGELQSEHVAASSSQAVADRMFGPSVTSADLGTSASIPIHGSLQLFWERLLGDGRHLYLCLEYGTFDTESAQRVLLADQWLHVHGGGDRTAAFGREVRSRMRAHFCPDDPSWKEAVLFRGRQVLRQALSGLEQIAGGGFALQQASCTDSGLPPQAATGKAE</sequence>
<feature type="region of interest" description="Disordered" evidence="1">
    <location>
        <begin position="1"/>
        <end position="23"/>
    </location>
</feature>
<accession>A0A2M8QXP0</accession>
<evidence type="ECO:0000313" key="3">
    <source>
        <dbReference type="Proteomes" id="UP000231194"/>
    </source>
</evidence>
<dbReference type="AlphaFoldDB" id="A0A2M8QXP0"/>
<comment type="caution">
    <text evidence="2">The sequence shown here is derived from an EMBL/GenBank/DDBJ whole genome shotgun (WGS) entry which is preliminary data.</text>
</comment>
<name>A0A2M8QXP0_9BRAD</name>
<keyword evidence="3" id="KW-1185">Reference proteome</keyword>
<feature type="compositionally biased region" description="Polar residues" evidence="1">
    <location>
        <begin position="1"/>
        <end position="18"/>
    </location>
</feature>
<gene>
    <name evidence="2" type="ORF">CVM73_37050</name>
</gene>
<dbReference type="InterPro" id="IPR021259">
    <property type="entry name" value="DUF2817"/>
</dbReference>
<dbReference type="SUPFAM" id="SSF53187">
    <property type="entry name" value="Zn-dependent exopeptidases"/>
    <property type="match status" value="1"/>
</dbReference>
<dbReference type="Gene3D" id="3.40.630.10">
    <property type="entry name" value="Zn peptidases"/>
    <property type="match status" value="1"/>
</dbReference>